<protein>
    <submittedName>
        <fullName evidence="3">Monosaccharide ABC transporter membrane protein, CUT2 family</fullName>
    </submittedName>
</protein>
<evidence type="ECO:0000313" key="4">
    <source>
        <dbReference type="Proteomes" id="UP000242415"/>
    </source>
</evidence>
<keyword evidence="2" id="KW-1133">Transmembrane helix</keyword>
<proteinExistence type="predicted"/>
<feature type="transmembrane region" description="Helical" evidence="2">
    <location>
        <begin position="170"/>
        <end position="191"/>
    </location>
</feature>
<dbReference type="STRING" id="405436.SAMN05444365_101735"/>
<feature type="transmembrane region" description="Helical" evidence="2">
    <location>
        <begin position="147"/>
        <end position="164"/>
    </location>
</feature>
<gene>
    <name evidence="3" type="ORF">SAMN05444365_101735</name>
</gene>
<reference evidence="4" key="1">
    <citation type="submission" date="2016-10" db="EMBL/GenBank/DDBJ databases">
        <authorList>
            <person name="Varghese N."/>
            <person name="Submissions S."/>
        </authorList>
    </citation>
    <scope>NUCLEOTIDE SEQUENCE [LARGE SCALE GENOMIC DNA]</scope>
    <source>
        <strain evidence="4">DSM 45245</strain>
    </source>
</reference>
<feature type="compositionally biased region" description="Basic and acidic residues" evidence="1">
    <location>
        <begin position="390"/>
        <end position="404"/>
    </location>
</feature>
<feature type="region of interest" description="Disordered" evidence="1">
    <location>
        <begin position="387"/>
        <end position="444"/>
    </location>
</feature>
<feature type="compositionally biased region" description="Basic and acidic residues" evidence="1">
    <location>
        <begin position="1"/>
        <end position="13"/>
    </location>
</feature>
<name>A0A1H3H9U3_9ACTN</name>
<keyword evidence="4" id="KW-1185">Reference proteome</keyword>
<evidence type="ECO:0000313" key="3">
    <source>
        <dbReference type="EMBL" id="SDY11985.1"/>
    </source>
</evidence>
<feature type="compositionally biased region" description="Basic and acidic residues" evidence="1">
    <location>
        <begin position="23"/>
        <end position="32"/>
    </location>
</feature>
<feature type="transmembrane region" description="Helical" evidence="2">
    <location>
        <begin position="92"/>
        <end position="110"/>
    </location>
</feature>
<dbReference type="Proteomes" id="UP000242415">
    <property type="component" value="Unassembled WGS sequence"/>
</dbReference>
<feature type="transmembrane region" description="Helical" evidence="2">
    <location>
        <begin position="198"/>
        <end position="215"/>
    </location>
</feature>
<feature type="transmembrane region" description="Helical" evidence="2">
    <location>
        <begin position="235"/>
        <end position="257"/>
    </location>
</feature>
<dbReference type="OrthoDB" id="3405932at2"/>
<dbReference type="AlphaFoldDB" id="A0A1H3H9U3"/>
<feature type="transmembrane region" description="Helical" evidence="2">
    <location>
        <begin position="338"/>
        <end position="356"/>
    </location>
</feature>
<evidence type="ECO:0000256" key="2">
    <source>
        <dbReference type="SAM" id="Phobius"/>
    </source>
</evidence>
<dbReference type="EMBL" id="FNPH01000001">
    <property type="protein sequence ID" value="SDY11985.1"/>
    <property type="molecule type" value="Genomic_DNA"/>
</dbReference>
<accession>A0A1H3H9U3</accession>
<evidence type="ECO:0000256" key="1">
    <source>
        <dbReference type="SAM" id="MobiDB-lite"/>
    </source>
</evidence>
<sequence length="444" mass="45731">MAYDDSAYRRGDGGTEQVGTGSRYDDPSYRADTDFRSAASGYQSTGFGAGDFVDPEPVAAPQRRTLSPVALDEVFDDPAHGERGRDRMAVHFLWEVVLIAAAAGVASLLYRDYPAAVQRPALDSLLVYATGLGLLALAAGLTLRTGAPNLAIGPVAVAAALHFAENGDGGVVVAVLVAAGGAAALGLVVAALAVGFHVPGWAASLAAALAAIVFIQQRSGPVELQGEYDPTRHAIYLFAGFVTLALVGAAFGSIKAIRRAVGRFRPVADPAERRGPLAATLTGGSIVVSMVVAAVAGVLLASSTSAPVTPSPGIEWSGLGLGIALLAGTSAFGRRGGVTGTVFAVALLALFITYAELRGWNISLHAIAGVVLAVGLMVTRLVESFGRPRSARDTDEPDWERDAPRPAWTSAGPEPPESWSSALPAQPTEGRGDAWNDDRWGGGR</sequence>
<feature type="transmembrane region" description="Helical" evidence="2">
    <location>
        <begin position="362"/>
        <end position="382"/>
    </location>
</feature>
<keyword evidence="2" id="KW-0472">Membrane</keyword>
<feature type="compositionally biased region" description="Basic and acidic residues" evidence="1">
    <location>
        <begin position="430"/>
        <end position="444"/>
    </location>
</feature>
<feature type="transmembrane region" description="Helical" evidence="2">
    <location>
        <begin position="313"/>
        <end position="331"/>
    </location>
</feature>
<feature type="transmembrane region" description="Helical" evidence="2">
    <location>
        <begin position="277"/>
        <end position="301"/>
    </location>
</feature>
<organism evidence="3 4">
    <name type="scientific">Micromonospora pattaloongensis</name>
    <dbReference type="NCBI Taxonomy" id="405436"/>
    <lineage>
        <taxon>Bacteria</taxon>
        <taxon>Bacillati</taxon>
        <taxon>Actinomycetota</taxon>
        <taxon>Actinomycetes</taxon>
        <taxon>Micromonosporales</taxon>
        <taxon>Micromonosporaceae</taxon>
        <taxon>Micromonospora</taxon>
    </lineage>
</organism>
<keyword evidence="2" id="KW-0812">Transmembrane</keyword>
<dbReference type="RefSeq" id="WP_091551300.1">
    <property type="nucleotide sequence ID" value="NZ_FNPH01000001.1"/>
</dbReference>
<feature type="region of interest" description="Disordered" evidence="1">
    <location>
        <begin position="1"/>
        <end position="32"/>
    </location>
</feature>
<feature type="transmembrane region" description="Helical" evidence="2">
    <location>
        <begin position="122"/>
        <end position="140"/>
    </location>
</feature>